<protein>
    <submittedName>
        <fullName evidence="2">Extracellular solute-binding protein</fullName>
    </submittedName>
</protein>
<dbReference type="PROSITE" id="PS51257">
    <property type="entry name" value="PROKAR_LIPOPROTEIN"/>
    <property type="match status" value="1"/>
</dbReference>
<dbReference type="PANTHER" id="PTHR43649:SF12">
    <property type="entry name" value="DIACETYLCHITOBIOSE BINDING PROTEIN DASA"/>
    <property type="match status" value="1"/>
</dbReference>
<sequence length="544" mass="61393">MEKHRGKKTVALSTAAVMTLSILAACGSAANEPTPEAPAAGGDAAEARGKITVSIYDRGQIPKEEGTYTDNRWTRWINENGPVDVEFVPIPRNESQQKYSMLFASGEAPDLVLEYDNAFVNTLWAQKQLLPLDDLIAEHSTEYKKLLEKFPELKKLATKPDGKMYEVARIMKPEILGMMVIRKDWLDKLGLETPKTVEELYQVADAFANGDPDGNGTKDTFGINLSQFATYYVDAMFQNEMFILENGELIRQFDRIKPAYEFKRRLFENNIVDKDFLTDTNGQKAEQDFASGKLGIYLAYASVISKNYDTLKNSVPEAEIVAIPFPASEFGQFGPDFNPPFQLTGSVNANAKDPASVMKYIDFMVSEPTVQYFANGEEGVHYTKSANGCPQPIDRDKNKNEMGYTGDYRMFMPTYLLQTCAVNDRSLESENPIDQEWIAIAEEAKKLYLDPNRPHPGFTHAKFRPALDKDLNTIFNDGWNTMNEIMAKAVVSGSAYTVDQGVADVISAWDASGGKKLEEWYKNWYQENKDSWLFMEDLYQMEFE</sequence>
<dbReference type="AlphaFoldDB" id="A0A5R9GLR3"/>
<evidence type="ECO:0000256" key="1">
    <source>
        <dbReference type="SAM" id="SignalP"/>
    </source>
</evidence>
<dbReference type="InterPro" id="IPR050490">
    <property type="entry name" value="Bact_solute-bd_prot1"/>
</dbReference>
<proteinExistence type="predicted"/>
<gene>
    <name evidence="2" type="ORF">FE782_09180</name>
</gene>
<dbReference type="SUPFAM" id="SSF53850">
    <property type="entry name" value="Periplasmic binding protein-like II"/>
    <property type="match status" value="1"/>
</dbReference>
<keyword evidence="1" id="KW-0732">Signal</keyword>
<comment type="caution">
    <text evidence="2">The sequence shown here is derived from an EMBL/GenBank/DDBJ whole genome shotgun (WGS) entry which is preliminary data.</text>
</comment>
<keyword evidence="3" id="KW-1185">Reference proteome</keyword>
<feature type="chain" id="PRO_5038940199" evidence="1">
    <location>
        <begin position="25"/>
        <end position="544"/>
    </location>
</feature>
<dbReference type="OrthoDB" id="2506821at2"/>
<organism evidence="2 3">
    <name type="scientific">Paenibacillus antri</name>
    <dbReference type="NCBI Taxonomy" id="2582848"/>
    <lineage>
        <taxon>Bacteria</taxon>
        <taxon>Bacillati</taxon>
        <taxon>Bacillota</taxon>
        <taxon>Bacilli</taxon>
        <taxon>Bacillales</taxon>
        <taxon>Paenibacillaceae</taxon>
        <taxon>Paenibacillus</taxon>
    </lineage>
</organism>
<name>A0A5R9GLR3_9BACL</name>
<accession>A0A5R9GLR3</accession>
<dbReference type="InterPro" id="IPR006059">
    <property type="entry name" value="SBP"/>
</dbReference>
<reference evidence="2 3" key="1">
    <citation type="submission" date="2019-05" db="EMBL/GenBank/DDBJ databases">
        <authorList>
            <person name="Narsing Rao M.P."/>
            <person name="Li W.J."/>
        </authorList>
    </citation>
    <scope>NUCLEOTIDE SEQUENCE [LARGE SCALE GENOMIC DNA]</scope>
    <source>
        <strain evidence="2 3">SYSU_K30003</strain>
    </source>
</reference>
<evidence type="ECO:0000313" key="3">
    <source>
        <dbReference type="Proteomes" id="UP000309676"/>
    </source>
</evidence>
<feature type="signal peptide" evidence="1">
    <location>
        <begin position="1"/>
        <end position="24"/>
    </location>
</feature>
<evidence type="ECO:0000313" key="2">
    <source>
        <dbReference type="EMBL" id="TLS52785.1"/>
    </source>
</evidence>
<dbReference type="Pfam" id="PF01547">
    <property type="entry name" value="SBP_bac_1"/>
    <property type="match status" value="1"/>
</dbReference>
<dbReference type="Gene3D" id="3.40.190.10">
    <property type="entry name" value="Periplasmic binding protein-like II"/>
    <property type="match status" value="2"/>
</dbReference>
<dbReference type="PANTHER" id="PTHR43649">
    <property type="entry name" value="ARABINOSE-BINDING PROTEIN-RELATED"/>
    <property type="match status" value="1"/>
</dbReference>
<dbReference type="Proteomes" id="UP000309676">
    <property type="component" value="Unassembled WGS sequence"/>
</dbReference>
<dbReference type="EMBL" id="VCIW01000004">
    <property type="protein sequence ID" value="TLS52785.1"/>
    <property type="molecule type" value="Genomic_DNA"/>
</dbReference>
<dbReference type="RefSeq" id="WP_138193776.1">
    <property type="nucleotide sequence ID" value="NZ_VCIW01000004.1"/>
</dbReference>